<evidence type="ECO:0000259" key="2">
    <source>
        <dbReference type="Pfam" id="PF08334"/>
    </source>
</evidence>
<keyword evidence="4" id="KW-1185">Reference proteome</keyword>
<dbReference type="Gene3D" id="3.30.700.10">
    <property type="entry name" value="Glycoprotein, Type 4 Pilin"/>
    <property type="match status" value="1"/>
</dbReference>
<proteinExistence type="predicted"/>
<dbReference type="EMBL" id="QKTW01000010">
    <property type="protein sequence ID" value="PZF73753.1"/>
    <property type="molecule type" value="Genomic_DNA"/>
</dbReference>
<organism evidence="3 4">
    <name type="scientific">Taibaiella soli</name>
    <dbReference type="NCBI Taxonomy" id="1649169"/>
    <lineage>
        <taxon>Bacteria</taxon>
        <taxon>Pseudomonadati</taxon>
        <taxon>Bacteroidota</taxon>
        <taxon>Chitinophagia</taxon>
        <taxon>Chitinophagales</taxon>
        <taxon>Chitinophagaceae</taxon>
        <taxon>Taibaiella</taxon>
    </lineage>
</organism>
<keyword evidence="1" id="KW-1133">Transmembrane helix</keyword>
<protein>
    <recommendedName>
        <fullName evidence="2">Type II secretion system protein GspG C-terminal domain-containing protein</fullName>
    </recommendedName>
</protein>
<dbReference type="SUPFAM" id="SSF54523">
    <property type="entry name" value="Pili subunits"/>
    <property type="match status" value="1"/>
</dbReference>
<dbReference type="Pfam" id="PF08334">
    <property type="entry name" value="T2SSG"/>
    <property type="match status" value="1"/>
</dbReference>
<gene>
    <name evidence="3" type="ORF">DN068_07080</name>
</gene>
<dbReference type="InterPro" id="IPR013545">
    <property type="entry name" value="T2SS_protein-GspG_C"/>
</dbReference>
<reference evidence="3 4" key="1">
    <citation type="submission" date="2018-06" db="EMBL/GenBank/DDBJ databases">
        <title>Mucibacter soli gen. nov., sp. nov., a new member of the family Chitinophagaceae producing mucin.</title>
        <authorList>
            <person name="Kim M.-K."/>
            <person name="Park S."/>
            <person name="Kim T.-S."/>
            <person name="Joung Y."/>
            <person name="Han J.-H."/>
            <person name="Kim S.B."/>
        </authorList>
    </citation>
    <scope>NUCLEOTIDE SEQUENCE [LARGE SCALE GENOMIC DNA]</scope>
    <source>
        <strain evidence="3 4">R1-15</strain>
    </source>
</reference>
<comment type="caution">
    <text evidence="3">The sequence shown here is derived from an EMBL/GenBank/DDBJ whole genome shotgun (WGS) entry which is preliminary data.</text>
</comment>
<dbReference type="RefSeq" id="WP_110998203.1">
    <property type="nucleotide sequence ID" value="NZ_QKTW01000010.1"/>
</dbReference>
<evidence type="ECO:0000313" key="3">
    <source>
        <dbReference type="EMBL" id="PZF73753.1"/>
    </source>
</evidence>
<dbReference type="Proteomes" id="UP000248745">
    <property type="component" value="Unassembled WGS sequence"/>
</dbReference>
<accession>A0A2W2C156</accession>
<keyword evidence="1" id="KW-0812">Transmembrane</keyword>
<feature type="transmembrane region" description="Helical" evidence="1">
    <location>
        <begin position="7"/>
        <end position="33"/>
    </location>
</feature>
<dbReference type="AlphaFoldDB" id="A0A2W2C156"/>
<name>A0A2W2C156_9BACT</name>
<sequence>MKNNKPPYLIGILCLFPIIGFFVGVAMLLLGIFKYRNKLFAFIGLGGILISVTVCGAMFYYQKYGEKTTIAFSALSQDELNKLANTIEVYKLKERKYPDSLAQLDDMDPSVDYYDPLLVRKMDNDINTAYQYQNMVDSYKVFSVGVDGVANTKDDIYPTVLSSATLKYGFVKKQN</sequence>
<keyword evidence="1" id="KW-0472">Membrane</keyword>
<feature type="transmembrane region" description="Helical" evidence="1">
    <location>
        <begin position="39"/>
        <end position="61"/>
    </location>
</feature>
<evidence type="ECO:0000256" key="1">
    <source>
        <dbReference type="SAM" id="Phobius"/>
    </source>
</evidence>
<feature type="domain" description="Type II secretion system protein GspG C-terminal" evidence="2">
    <location>
        <begin position="75"/>
        <end position="154"/>
    </location>
</feature>
<dbReference type="InterPro" id="IPR045584">
    <property type="entry name" value="Pilin-like"/>
</dbReference>
<evidence type="ECO:0000313" key="4">
    <source>
        <dbReference type="Proteomes" id="UP000248745"/>
    </source>
</evidence>
<dbReference type="OrthoDB" id="1447786at2"/>